<organism evidence="3 4">
    <name type="scientific">Alkanindiges hydrocarboniclasticus</name>
    <dbReference type="NCBI Taxonomy" id="1907941"/>
    <lineage>
        <taxon>Bacteria</taxon>
        <taxon>Pseudomonadati</taxon>
        <taxon>Pseudomonadota</taxon>
        <taxon>Gammaproteobacteria</taxon>
        <taxon>Moraxellales</taxon>
        <taxon>Moraxellaceae</taxon>
        <taxon>Alkanindiges</taxon>
    </lineage>
</organism>
<comment type="caution">
    <text evidence="3">The sequence shown here is derived from an EMBL/GenBank/DDBJ whole genome shotgun (WGS) entry which is preliminary data.</text>
</comment>
<dbReference type="AlphaFoldDB" id="A0A1S8CUM7"/>
<evidence type="ECO:0000313" key="3">
    <source>
        <dbReference type="EMBL" id="ONG40861.1"/>
    </source>
</evidence>
<name>A0A1S8CUM7_9GAMM</name>
<feature type="domain" description="AB hydrolase-1" evidence="2">
    <location>
        <begin position="28"/>
        <end position="274"/>
    </location>
</feature>
<sequence length="293" mass="33346">MSSQRHWIEAANGIRLFATSWGNPDNTPLVLVHGYPDSHTVWESIATQLADQFYVIAYDVRGAGKSSIPKHTRDYRIELLAQDLVAVANELLPNRQFHLAAHDWGSIQSWESVTTPALQGRILSYTTLSGPSLDHAALTLRKQFKSMPLQTLKQLGKSWYIAGFHLPLLAPLSWRLYLGKKWHRVVDQLERKPGLPENPTQTSDGIYGINLYRANFIERLSQPRVRIAHCPVQVIILEKDAFVSEAYMQYLPEWVSDLTMQRLNANHWAILSKPDVMASYIREFALAHPKLSV</sequence>
<proteinExistence type="predicted"/>
<protein>
    <submittedName>
        <fullName evidence="3">Alpha/beta hydrolase</fullName>
    </submittedName>
</protein>
<dbReference type="GO" id="GO:0016787">
    <property type="term" value="F:hydrolase activity"/>
    <property type="evidence" value="ECO:0007669"/>
    <property type="project" value="UniProtKB-KW"/>
</dbReference>
<dbReference type="InterPro" id="IPR000639">
    <property type="entry name" value="Epox_hydrolase-like"/>
</dbReference>
<dbReference type="PRINTS" id="PR00412">
    <property type="entry name" value="EPOXHYDRLASE"/>
</dbReference>
<dbReference type="Proteomes" id="UP000192132">
    <property type="component" value="Unassembled WGS sequence"/>
</dbReference>
<keyword evidence="1 3" id="KW-0378">Hydrolase</keyword>
<dbReference type="SUPFAM" id="SSF53474">
    <property type="entry name" value="alpha/beta-Hydrolases"/>
    <property type="match status" value="1"/>
</dbReference>
<keyword evidence="4" id="KW-1185">Reference proteome</keyword>
<dbReference type="STRING" id="1907941.BKE30_06875"/>
<dbReference type="PANTHER" id="PTHR43329">
    <property type="entry name" value="EPOXIDE HYDROLASE"/>
    <property type="match status" value="1"/>
</dbReference>
<gene>
    <name evidence="3" type="ORF">BKE30_06875</name>
</gene>
<dbReference type="Pfam" id="PF00561">
    <property type="entry name" value="Abhydrolase_1"/>
    <property type="match status" value="1"/>
</dbReference>
<dbReference type="InterPro" id="IPR029058">
    <property type="entry name" value="AB_hydrolase_fold"/>
</dbReference>
<evidence type="ECO:0000256" key="1">
    <source>
        <dbReference type="ARBA" id="ARBA00022801"/>
    </source>
</evidence>
<evidence type="ECO:0000313" key="4">
    <source>
        <dbReference type="Proteomes" id="UP000192132"/>
    </source>
</evidence>
<accession>A0A1S8CUM7</accession>
<dbReference type="Gene3D" id="3.40.50.1820">
    <property type="entry name" value="alpha/beta hydrolase"/>
    <property type="match status" value="1"/>
</dbReference>
<dbReference type="RefSeq" id="WP_076877875.1">
    <property type="nucleotide sequence ID" value="NZ_MLCN01000016.1"/>
</dbReference>
<reference evidence="3 4" key="1">
    <citation type="submission" date="2016-10" db="EMBL/GenBank/DDBJ databases">
        <title>Draft Genome sequence of Alkanindiges sp. strain H1.</title>
        <authorList>
            <person name="Subhash Y."/>
            <person name="Lee S."/>
        </authorList>
    </citation>
    <scope>NUCLEOTIDE SEQUENCE [LARGE SCALE GENOMIC DNA]</scope>
    <source>
        <strain evidence="3 4">H1</strain>
    </source>
</reference>
<dbReference type="EMBL" id="MLCN01000016">
    <property type="protein sequence ID" value="ONG40861.1"/>
    <property type="molecule type" value="Genomic_DNA"/>
</dbReference>
<dbReference type="OrthoDB" id="9780765at2"/>
<evidence type="ECO:0000259" key="2">
    <source>
        <dbReference type="Pfam" id="PF00561"/>
    </source>
</evidence>
<dbReference type="InterPro" id="IPR000073">
    <property type="entry name" value="AB_hydrolase_1"/>
</dbReference>